<evidence type="ECO:0000313" key="1">
    <source>
        <dbReference type="EMBL" id="CAG9179245.1"/>
    </source>
</evidence>
<dbReference type="CDD" id="cd06150">
    <property type="entry name" value="YjgF_YER057c_UK114_like_2"/>
    <property type="match status" value="1"/>
</dbReference>
<reference evidence="1 2" key="1">
    <citation type="submission" date="2021-08" db="EMBL/GenBank/DDBJ databases">
        <authorList>
            <person name="Peeters C."/>
        </authorList>
    </citation>
    <scope>NUCLEOTIDE SEQUENCE [LARGE SCALE GENOMIC DNA]</scope>
    <source>
        <strain evidence="1 2">LMG 21510</strain>
    </source>
</reference>
<sequence>MTDRQSASDNARDIVRLDQNHRRSRAVVHGGVVYLAGQVADDKSGDITVQARQALAKVDALLAEAGTDKGRALTAQIWLASMSDYDGLNAVWDEWVVPGRTPTRCCGKVELADPAFRVEIVITAALPQ</sequence>
<dbReference type="Gene3D" id="3.30.1330.40">
    <property type="entry name" value="RutC-like"/>
    <property type="match status" value="1"/>
</dbReference>
<comment type="caution">
    <text evidence="1">The sequence shown here is derived from an EMBL/GenBank/DDBJ whole genome shotgun (WGS) entry which is preliminary data.</text>
</comment>
<dbReference type="PANTHER" id="PTHR47328:SF1">
    <property type="entry name" value="RUTC FAMILY PROTEIN YOAB"/>
    <property type="match status" value="1"/>
</dbReference>
<dbReference type="Pfam" id="PF01042">
    <property type="entry name" value="Ribonuc_L-PSP"/>
    <property type="match status" value="1"/>
</dbReference>
<dbReference type="EC" id="1.-.-.-" evidence="1"/>
<dbReference type="GO" id="GO:0016491">
    <property type="term" value="F:oxidoreductase activity"/>
    <property type="evidence" value="ECO:0007669"/>
    <property type="project" value="UniProtKB-KW"/>
</dbReference>
<keyword evidence="1" id="KW-0560">Oxidoreductase</keyword>
<proteinExistence type="predicted"/>
<dbReference type="InterPro" id="IPR035959">
    <property type="entry name" value="RutC-like_sf"/>
</dbReference>
<dbReference type="SUPFAM" id="SSF55298">
    <property type="entry name" value="YjgF-like"/>
    <property type="match status" value="1"/>
</dbReference>
<dbReference type="InterPro" id="IPR035709">
    <property type="entry name" value="YoaB-like"/>
</dbReference>
<dbReference type="RefSeq" id="WP_224043327.1">
    <property type="nucleotide sequence ID" value="NZ_CAJZAH010000004.1"/>
</dbReference>
<dbReference type="EMBL" id="CAJZAH010000004">
    <property type="protein sequence ID" value="CAG9179245.1"/>
    <property type="molecule type" value="Genomic_DNA"/>
</dbReference>
<keyword evidence="2" id="KW-1185">Reference proteome</keyword>
<protein>
    <submittedName>
        <fullName evidence="1">Aminoacrylate peracid reductase RutC</fullName>
        <ecNumber evidence="1">1.-.-.-</ecNumber>
    </submittedName>
</protein>
<dbReference type="InterPro" id="IPR006175">
    <property type="entry name" value="YjgF/YER057c/UK114"/>
</dbReference>
<name>A0ABN7Z4M3_9BURK</name>
<organism evidence="1 2">
    <name type="scientific">Cupriavidus respiraculi</name>
    <dbReference type="NCBI Taxonomy" id="195930"/>
    <lineage>
        <taxon>Bacteria</taxon>
        <taxon>Pseudomonadati</taxon>
        <taxon>Pseudomonadota</taxon>
        <taxon>Betaproteobacteria</taxon>
        <taxon>Burkholderiales</taxon>
        <taxon>Burkholderiaceae</taxon>
        <taxon>Cupriavidus</taxon>
    </lineage>
</organism>
<gene>
    <name evidence="1" type="primary">rutC_2</name>
    <name evidence="1" type="ORF">LMG21510_03727</name>
</gene>
<dbReference type="PANTHER" id="PTHR47328">
    <property type="match status" value="1"/>
</dbReference>
<dbReference type="Proteomes" id="UP000721236">
    <property type="component" value="Unassembled WGS sequence"/>
</dbReference>
<accession>A0ABN7Z4M3</accession>
<evidence type="ECO:0000313" key="2">
    <source>
        <dbReference type="Proteomes" id="UP000721236"/>
    </source>
</evidence>